<proteinExistence type="predicted"/>
<evidence type="ECO:0000313" key="1">
    <source>
        <dbReference type="EMBL" id="MBB6049057.1"/>
    </source>
</evidence>
<dbReference type="AlphaFoldDB" id="A0A7W9SLW7"/>
<keyword evidence="2" id="KW-1185">Reference proteome</keyword>
<dbReference type="Proteomes" id="UP000520814">
    <property type="component" value="Unassembled WGS sequence"/>
</dbReference>
<reference evidence="1 2" key="1">
    <citation type="submission" date="2020-08" db="EMBL/GenBank/DDBJ databases">
        <title>Genomic Encyclopedia of Type Strains, Phase IV (KMG-IV): sequencing the most valuable type-strain genomes for metagenomic binning, comparative biology and taxonomic classification.</title>
        <authorList>
            <person name="Goeker M."/>
        </authorList>
    </citation>
    <scope>NUCLEOTIDE SEQUENCE [LARGE SCALE GENOMIC DNA]</scope>
    <source>
        <strain evidence="1 2">DSM 23562</strain>
    </source>
</reference>
<dbReference type="RefSeq" id="WP_184192677.1">
    <property type="nucleotide sequence ID" value="NZ_JACHGW010000001.1"/>
</dbReference>
<name>A0A7W9SLW7_ARMRO</name>
<comment type="caution">
    <text evidence="1">The sequence shown here is derived from an EMBL/GenBank/DDBJ whole genome shotgun (WGS) entry which is preliminary data.</text>
</comment>
<dbReference type="EMBL" id="JACHGW010000001">
    <property type="protein sequence ID" value="MBB6049057.1"/>
    <property type="molecule type" value="Genomic_DNA"/>
</dbReference>
<gene>
    <name evidence="1" type="ORF">HNQ39_000819</name>
</gene>
<organism evidence="1 2">
    <name type="scientific">Armatimonas rosea</name>
    <dbReference type="NCBI Taxonomy" id="685828"/>
    <lineage>
        <taxon>Bacteria</taxon>
        <taxon>Bacillati</taxon>
        <taxon>Armatimonadota</taxon>
        <taxon>Armatimonadia</taxon>
        <taxon>Armatimonadales</taxon>
        <taxon>Armatimonadaceae</taxon>
        <taxon>Armatimonas</taxon>
    </lineage>
</organism>
<accession>A0A7W9SLW7</accession>
<protein>
    <submittedName>
        <fullName evidence="1">Uncharacterized protein</fullName>
    </submittedName>
</protein>
<evidence type="ECO:0000313" key="2">
    <source>
        <dbReference type="Proteomes" id="UP000520814"/>
    </source>
</evidence>
<sequence length="228" mass="24891">MKNYQAPAPKLTTQKFPDGSGQIGVAPGWKLDDGGAGAALLSGPGGAAMQLGQYRFVFAHNYDQRTLTPGVNPEVPRVHLDDPVLAMIEATALLQKAGLLSKLKLKGVEPAPWFPLGRSALMRYSFVYQGKPLEAFGLFTVVATDALSGSYFYSVVMAPPESYVKRLPEMKAMWGSWSISQTLLQGRLDNAAKIIGEIDVPSHLDDFQQKQRLEALKAARKFQALIRN</sequence>